<dbReference type="GO" id="GO:0000150">
    <property type="term" value="F:DNA strand exchange activity"/>
    <property type="evidence" value="ECO:0007669"/>
    <property type="project" value="InterPro"/>
</dbReference>
<dbReference type="InterPro" id="IPR006119">
    <property type="entry name" value="Resolv_N"/>
</dbReference>
<feature type="domain" description="Resolvase/invertase-type recombinase catalytic" evidence="1">
    <location>
        <begin position="1"/>
        <end position="79"/>
    </location>
</feature>
<evidence type="ECO:0000313" key="3">
    <source>
        <dbReference type="Proteomes" id="UP000095447"/>
    </source>
</evidence>
<reference evidence="2 3" key="1">
    <citation type="submission" date="2015-09" db="EMBL/GenBank/DDBJ databases">
        <authorList>
            <consortium name="Pathogen Informatics"/>
        </authorList>
    </citation>
    <scope>NUCLEOTIDE SEQUENCE [LARGE SCALE GENOMIC DNA]</scope>
    <source>
        <strain evidence="2 3">2789STDY5608838</strain>
    </source>
</reference>
<gene>
    <name evidence="2" type="ORF">ERS852395_03308</name>
</gene>
<dbReference type="Gene3D" id="1.10.287.2170">
    <property type="match status" value="1"/>
</dbReference>
<dbReference type="PANTHER" id="PTHR36172:SF1">
    <property type="entry name" value="RESOLVASE-RELATED"/>
    <property type="match status" value="1"/>
</dbReference>
<dbReference type="PANTHER" id="PTHR36172">
    <property type="match status" value="1"/>
</dbReference>
<dbReference type="InterPro" id="IPR036162">
    <property type="entry name" value="Resolvase-like_N_sf"/>
</dbReference>
<dbReference type="SUPFAM" id="SSF53041">
    <property type="entry name" value="Resolvase-like"/>
    <property type="match status" value="1"/>
</dbReference>
<dbReference type="Gene3D" id="3.40.50.1390">
    <property type="entry name" value="Resolvase, N-terminal catalytic domain"/>
    <property type="match status" value="1"/>
</dbReference>
<dbReference type="EMBL" id="CYZA01000029">
    <property type="protein sequence ID" value="CUO52563.1"/>
    <property type="molecule type" value="Genomic_DNA"/>
</dbReference>
<organism evidence="2 3">
    <name type="scientific">Blautia obeum</name>
    <dbReference type="NCBI Taxonomy" id="40520"/>
    <lineage>
        <taxon>Bacteria</taxon>
        <taxon>Bacillati</taxon>
        <taxon>Bacillota</taxon>
        <taxon>Clostridia</taxon>
        <taxon>Lachnospirales</taxon>
        <taxon>Lachnospiraceae</taxon>
        <taxon>Blautia</taxon>
    </lineage>
</organism>
<dbReference type="AlphaFoldDB" id="A0A174FQT4"/>
<evidence type="ECO:0000313" key="2">
    <source>
        <dbReference type="EMBL" id="CUO52563.1"/>
    </source>
</evidence>
<evidence type="ECO:0000259" key="1">
    <source>
        <dbReference type="Pfam" id="PF00239"/>
    </source>
</evidence>
<name>A0A174FQT4_9FIRM</name>
<dbReference type="Proteomes" id="UP000095447">
    <property type="component" value="Unassembled WGS sequence"/>
</dbReference>
<dbReference type="InterPro" id="IPR051491">
    <property type="entry name" value="Recombinase/Transposase-rel"/>
</dbReference>
<accession>A0A174FQT4</accession>
<dbReference type="GO" id="GO:0003677">
    <property type="term" value="F:DNA binding"/>
    <property type="evidence" value="ECO:0007669"/>
    <property type="project" value="InterPro"/>
</dbReference>
<protein>
    <recommendedName>
        <fullName evidence="1">Resolvase/invertase-type recombinase catalytic domain-containing protein</fullName>
    </recommendedName>
</protein>
<dbReference type="Pfam" id="PF00239">
    <property type="entry name" value="Resolvase"/>
    <property type="match status" value="1"/>
</dbReference>
<sequence length="101" mass="11814">MIRRISQNQVEKVVVLYKDRLLRFGFELIEYIASLYNCEIEIIDNTEKSEQQELVEDLVQIITVFSCKLQGKRANKAKKLIRELIQEEADGKSHKSNVDTK</sequence>
<proteinExistence type="predicted"/>